<organism evidence="2 3">
    <name type="scientific">Dysgonomonas alginatilytica</name>
    <dbReference type="NCBI Taxonomy" id="1605892"/>
    <lineage>
        <taxon>Bacteria</taxon>
        <taxon>Pseudomonadati</taxon>
        <taxon>Bacteroidota</taxon>
        <taxon>Bacteroidia</taxon>
        <taxon>Bacteroidales</taxon>
        <taxon>Dysgonomonadaceae</taxon>
        <taxon>Dysgonomonas</taxon>
    </lineage>
</organism>
<evidence type="ECO:0000313" key="3">
    <source>
        <dbReference type="Proteomes" id="UP000247973"/>
    </source>
</evidence>
<dbReference type="EMBL" id="QICL01000013">
    <property type="protein sequence ID" value="PXV63568.1"/>
    <property type="molecule type" value="Genomic_DNA"/>
</dbReference>
<keyword evidence="1" id="KW-0732">Signal</keyword>
<accession>A0A2V3PNP4</accession>
<evidence type="ECO:0008006" key="4">
    <source>
        <dbReference type="Google" id="ProtNLM"/>
    </source>
</evidence>
<dbReference type="OrthoDB" id="5951953at2"/>
<evidence type="ECO:0000313" key="2">
    <source>
        <dbReference type="EMBL" id="PXV63568.1"/>
    </source>
</evidence>
<dbReference type="RefSeq" id="WP_110310891.1">
    <property type="nucleotide sequence ID" value="NZ_QICL01000013.1"/>
</dbReference>
<evidence type="ECO:0000256" key="1">
    <source>
        <dbReference type="SAM" id="SignalP"/>
    </source>
</evidence>
<name>A0A2V3PNP4_9BACT</name>
<protein>
    <recommendedName>
        <fullName evidence="4">DUF2846 domain-containing protein</fullName>
    </recommendedName>
</protein>
<dbReference type="AlphaFoldDB" id="A0A2V3PNP4"/>
<dbReference type="Proteomes" id="UP000247973">
    <property type="component" value="Unassembled WGS sequence"/>
</dbReference>
<feature type="chain" id="PRO_5015954855" description="DUF2846 domain-containing protein" evidence="1">
    <location>
        <begin position="25"/>
        <end position="193"/>
    </location>
</feature>
<reference evidence="2 3" key="1">
    <citation type="submission" date="2018-03" db="EMBL/GenBank/DDBJ databases">
        <title>Genomic Encyclopedia of Archaeal and Bacterial Type Strains, Phase II (KMG-II): from individual species to whole genera.</title>
        <authorList>
            <person name="Goeker M."/>
        </authorList>
    </citation>
    <scope>NUCLEOTIDE SEQUENCE [LARGE SCALE GENOMIC DNA]</scope>
    <source>
        <strain evidence="2 3">DSM 100214</strain>
    </source>
</reference>
<keyword evidence="3" id="KW-1185">Reference proteome</keyword>
<gene>
    <name evidence="2" type="ORF">CLV62_11355</name>
</gene>
<comment type="caution">
    <text evidence="2">The sequence shown here is derived from an EMBL/GenBank/DDBJ whole genome shotgun (WGS) entry which is preliminary data.</text>
</comment>
<feature type="signal peptide" evidence="1">
    <location>
        <begin position="1"/>
        <end position="24"/>
    </location>
</feature>
<sequence length="193" mass="21670">MVKKNILTVLLLACIAMVSTSATASKKVTPDSGKCLIYFIRPGASALAIKFKLYDNEVLVDKLGHSNYIAYECDPGEHIFVIKSENTDYLEANLDANKVYLVECSVQPGIVKARVAFDPISPEHKKFEKKKKDILKLIGNAKKGKEADQDEDETEFEGMSSTMKKFYENKEKGKKIKQLNPDMAVELEMEEIL</sequence>
<proteinExistence type="predicted"/>